<evidence type="ECO:0000256" key="5">
    <source>
        <dbReference type="ARBA" id="ARBA00022989"/>
    </source>
</evidence>
<feature type="coiled-coil region" evidence="7">
    <location>
        <begin position="34"/>
        <end position="61"/>
    </location>
</feature>
<sequence>MKKIKLFLFLLLLLVISNATYAQQEKVTGDSSKLSQMEKVLEEARMNEMNLRLEIEQLQIKMYASDSLKKEQQRNRIDSLRKITAKIPVVVEKDTLYYLYAKHGGRSPRDRAKNVSNAILQLGKNYILKPDSVYCESTDIVTDIVYEDKVIASFTDQDGLWENSTREELAAKNRVIIVNKLKELHSQYGLLQLGKRILLFILVIAIQGAFFWGTGWVYRRMKEYVKKMKETRLKPISFHDYELFDTQKQVGLLIFLCKVVRLLLIIVQLFISIPILFSLFPQTENLAYRIFSYIWTPVKDIFKGIFDYLPNLFSIIVIWLAIKYVVKGIKYLAGEIESEKLKLNGFYPDWAQPSYQIIRFLLYAFMIAMIYPLLPKSDNGIFQGVSVFVGIIVSLGSSTVIGNVIAGLVITYMRPFKIGDRIKLNDTIGNIIEKTPFVTRIKTPKNEIVTIPNSFIMSSHTVNYSSSARNYGLILHTDVGFSFDVHWKTAHDILIQAALETPGVVAEPAPFVLEVSFYNTGVNYQINVFIKDADQINKIYSDLHHLIQEHANAAGVEMVVPLYVANRDGNEVLIPDEYQKMPKKKPL</sequence>
<dbReference type="Gene3D" id="3.30.70.100">
    <property type="match status" value="1"/>
</dbReference>
<dbReference type="InterPro" id="IPR006685">
    <property type="entry name" value="MscS_channel_2nd"/>
</dbReference>
<dbReference type="EMBL" id="SNRY01001187">
    <property type="protein sequence ID" value="KAA6332856.1"/>
    <property type="molecule type" value="Genomic_DNA"/>
</dbReference>
<keyword evidence="7" id="KW-0175">Coiled coil</keyword>
<evidence type="ECO:0000256" key="7">
    <source>
        <dbReference type="SAM" id="Coils"/>
    </source>
</evidence>
<dbReference type="GO" id="GO:0005886">
    <property type="term" value="C:plasma membrane"/>
    <property type="evidence" value="ECO:0007669"/>
    <property type="project" value="UniProtKB-SubCell"/>
</dbReference>
<evidence type="ECO:0000313" key="11">
    <source>
        <dbReference type="EMBL" id="KAA6332856.1"/>
    </source>
</evidence>
<name>A0A5J4RFF5_9ZZZZ</name>
<dbReference type="SUPFAM" id="SSF82689">
    <property type="entry name" value="Mechanosensitive channel protein MscS (YggB), C-terminal domain"/>
    <property type="match status" value="1"/>
</dbReference>
<dbReference type="Pfam" id="PF21082">
    <property type="entry name" value="MS_channel_3rd"/>
    <property type="match status" value="1"/>
</dbReference>
<comment type="caution">
    <text evidence="11">The sequence shown here is derived from an EMBL/GenBank/DDBJ whole genome shotgun (WGS) entry which is preliminary data.</text>
</comment>
<feature type="transmembrane region" description="Helical" evidence="8">
    <location>
        <begin position="380"/>
        <end position="413"/>
    </location>
</feature>
<dbReference type="Gene3D" id="2.30.30.60">
    <property type="match status" value="1"/>
</dbReference>
<keyword evidence="5 8" id="KW-1133">Transmembrane helix</keyword>
<keyword evidence="6 8" id="KW-0472">Membrane</keyword>
<keyword evidence="4 8" id="KW-0812">Transmembrane</keyword>
<proteinExistence type="inferred from homology"/>
<comment type="similarity">
    <text evidence="2">Belongs to the MscS (TC 1.A.23) family.</text>
</comment>
<dbReference type="PANTHER" id="PTHR30221:SF18">
    <property type="entry name" value="SLL0590 PROTEIN"/>
    <property type="match status" value="1"/>
</dbReference>
<dbReference type="AlphaFoldDB" id="A0A5J4RFF5"/>
<evidence type="ECO:0000256" key="2">
    <source>
        <dbReference type="ARBA" id="ARBA00008017"/>
    </source>
</evidence>
<evidence type="ECO:0000256" key="1">
    <source>
        <dbReference type="ARBA" id="ARBA00004651"/>
    </source>
</evidence>
<feature type="transmembrane region" description="Helical" evidence="8">
    <location>
        <begin position="301"/>
        <end position="322"/>
    </location>
</feature>
<dbReference type="PANTHER" id="PTHR30221">
    <property type="entry name" value="SMALL-CONDUCTANCE MECHANOSENSITIVE CHANNEL"/>
    <property type="match status" value="1"/>
</dbReference>
<feature type="transmembrane region" description="Helical" evidence="8">
    <location>
        <begin position="262"/>
        <end position="281"/>
    </location>
</feature>
<feature type="domain" description="Mechanosensitive ion channel MscS C-terminal" evidence="10">
    <location>
        <begin position="477"/>
        <end position="558"/>
    </location>
</feature>
<accession>A0A5J4RFF5</accession>
<gene>
    <name evidence="11" type="ORF">EZS27_018680</name>
</gene>
<evidence type="ECO:0000256" key="3">
    <source>
        <dbReference type="ARBA" id="ARBA00022475"/>
    </source>
</evidence>
<protein>
    <submittedName>
        <fullName evidence="11">Mechanosensitive channel MscK</fullName>
    </submittedName>
</protein>
<feature type="transmembrane region" description="Helical" evidence="8">
    <location>
        <begin position="357"/>
        <end position="374"/>
    </location>
</feature>
<dbReference type="InterPro" id="IPR049278">
    <property type="entry name" value="MS_channel_C"/>
</dbReference>
<dbReference type="Gene3D" id="1.10.287.1260">
    <property type="match status" value="1"/>
</dbReference>
<dbReference type="SUPFAM" id="SSF50182">
    <property type="entry name" value="Sm-like ribonucleoproteins"/>
    <property type="match status" value="1"/>
</dbReference>
<dbReference type="GO" id="GO:0008381">
    <property type="term" value="F:mechanosensitive monoatomic ion channel activity"/>
    <property type="evidence" value="ECO:0007669"/>
    <property type="project" value="InterPro"/>
</dbReference>
<feature type="transmembrane region" description="Helical" evidence="8">
    <location>
        <begin position="197"/>
        <end position="218"/>
    </location>
</feature>
<dbReference type="InterPro" id="IPR023408">
    <property type="entry name" value="MscS_beta-dom_sf"/>
</dbReference>
<evidence type="ECO:0000256" key="8">
    <source>
        <dbReference type="SAM" id="Phobius"/>
    </source>
</evidence>
<evidence type="ECO:0000256" key="6">
    <source>
        <dbReference type="ARBA" id="ARBA00023136"/>
    </source>
</evidence>
<comment type="subcellular location">
    <subcellularLocation>
        <location evidence="1">Cell membrane</location>
        <topology evidence="1">Multi-pass membrane protein</topology>
    </subcellularLocation>
</comment>
<dbReference type="InterPro" id="IPR010920">
    <property type="entry name" value="LSM_dom_sf"/>
</dbReference>
<evidence type="ECO:0000256" key="4">
    <source>
        <dbReference type="ARBA" id="ARBA00022692"/>
    </source>
</evidence>
<reference evidence="11" key="1">
    <citation type="submission" date="2019-03" db="EMBL/GenBank/DDBJ databases">
        <title>Single cell metagenomics reveals metabolic interactions within the superorganism composed of flagellate Streblomastix strix and complex community of Bacteroidetes bacteria on its surface.</title>
        <authorList>
            <person name="Treitli S.C."/>
            <person name="Kolisko M."/>
            <person name="Husnik F."/>
            <person name="Keeling P."/>
            <person name="Hampl V."/>
        </authorList>
    </citation>
    <scope>NUCLEOTIDE SEQUENCE</scope>
    <source>
        <strain evidence="11">STM</strain>
    </source>
</reference>
<evidence type="ECO:0000259" key="9">
    <source>
        <dbReference type="Pfam" id="PF00924"/>
    </source>
</evidence>
<dbReference type="Pfam" id="PF00924">
    <property type="entry name" value="MS_channel_2nd"/>
    <property type="match status" value="1"/>
</dbReference>
<dbReference type="InterPro" id="IPR045275">
    <property type="entry name" value="MscS_archaea/bacteria_type"/>
</dbReference>
<evidence type="ECO:0000259" key="10">
    <source>
        <dbReference type="Pfam" id="PF21082"/>
    </source>
</evidence>
<keyword evidence="3" id="KW-1003">Cell membrane</keyword>
<organism evidence="11">
    <name type="scientific">termite gut metagenome</name>
    <dbReference type="NCBI Taxonomy" id="433724"/>
    <lineage>
        <taxon>unclassified sequences</taxon>
        <taxon>metagenomes</taxon>
        <taxon>organismal metagenomes</taxon>
    </lineage>
</organism>
<feature type="domain" description="Mechanosensitive ion channel MscS" evidence="9">
    <location>
        <begin position="399"/>
        <end position="465"/>
    </location>
</feature>
<dbReference type="InterPro" id="IPR011066">
    <property type="entry name" value="MscS_channel_C_sf"/>
</dbReference>